<accession>A0A183D285</accession>
<keyword evidence="2" id="KW-1185">Reference proteome</keyword>
<organism evidence="3">
    <name type="scientific">Gongylonema pulchrum</name>
    <dbReference type="NCBI Taxonomy" id="637853"/>
    <lineage>
        <taxon>Eukaryota</taxon>
        <taxon>Metazoa</taxon>
        <taxon>Ecdysozoa</taxon>
        <taxon>Nematoda</taxon>
        <taxon>Chromadorea</taxon>
        <taxon>Rhabditida</taxon>
        <taxon>Spirurina</taxon>
        <taxon>Spiruromorpha</taxon>
        <taxon>Spiruroidea</taxon>
        <taxon>Gongylonematidae</taxon>
        <taxon>Gongylonema</taxon>
    </lineage>
</organism>
<evidence type="ECO:0000313" key="3">
    <source>
        <dbReference type="WBParaSite" id="GPUH_0000283101-mRNA-1"/>
    </source>
</evidence>
<reference evidence="1 2" key="2">
    <citation type="submission" date="2018-11" db="EMBL/GenBank/DDBJ databases">
        <authorList>
            <consortium name="Pathogen Informatics"/>
        </authorList>
    </citation>
    <scope>NUCLEOTIDE SEQUENCE [LARGE SCALE GENOMIC DNA]</scope>
</reference>
<dbReference type="EMBL" id="UYRT01004489">
    <property type="protein sequence ID" value="VDK36603.1"/>
    <property type="molecule type" value="Genomic_DNA"/>
</dbReference>
<dbReference type="WBParaSite" id="GPUH_0000283101-mRNA-1">
    <property type="protein sequence ID" value="GPUH_0000283101-mRNA-1"/>
    <property type="gene ID" value="GPUH_0000283101"/>
</dbReference>
<sequence length="70" mass="8355">MFGIVRLSERCIFEHDRAQQRKNCKLQASYEEKSVMLSFVLHFILVHDVLDEKKLSLNWRLISNFEKSKA</sequence>
<evidence type="ECO:0000313" key="1">
    <source>
        <dbReference type="EMBL" id="VDK36603.1"/>
    </source>
</evidence>
<proteinExistence type="predicted"/>
<protein>
    <submittedName>
        <fullName evidence="1 3">Uncharacterized protein</fullName>
    </submittedName>
</protein>
<reference evidence="3" key="1">
    <citation type="submission" date="2016-06" db="UniProtKB">
        <authorList>
            <consortium name="WormBaseParasite"/>
        </authorList>
    </citation>
    <scope>IDENTIFICATION</scope>
</reference>
<gene>
    <name evidence="1" type="ORF">GPUH_LOCUS2826</name>
</gene>
<dbReference type="Proteomes" id="UP000271098">
    <property type="component" value="Unassembled WGS sequence"/>
</dbReference>
<name>A0A183D285_9BILA</name>
<evidence type="ECO:0000313" key="2">
    <source>
        <dbReference type="Proteomes" id="UP000271098"/>
    </source>
</evidence>
<dbReference type="AlphaFoldDB" id="A0A183D285"/>